<comment type="caution">
    <text evidence="2">The sequence shown here is derived from an EMBL/GenBank/DDBJ whole genome shotgun (WGS) entry which is preliminary data.</text>
</comment>
<accession>A0A9W6LH06</accession>
<sequence>MLPSRIVHVPVLGGMRRSHGGAAGLIGSGSGPRQYHRGVAKRFGRDRDYSDADLGLGGGAKRKRRLVPDTPGVAVFSALVTLALAVVLFIVALPGEERVLVYRGEEVRATALCETTGPDGEAVKGACAELGEFEERETGWVVPAAIAAGVLAVLAIVVLAGVPAQVRAARKEQETAREFMSDEDRGQAR</sequence>
<organism evidence="2 3">
    <name type="scientific">Glycomyces algeriensis</name>
    <dbReference type="NCBI Taxonomy" id="256037"/>
    <lineage>
        <taxon>Bacteria</taxon>
        <taxon>Bacillati</taxon>
        <taxon>Actinomycetota</taxon>
        <taxon>Actinomycetes</taxon>
        <taxon>Glycomycetales</taxon>
        <taxon>Glycomycetaceae</taxon>
        <taxon>Glycomyces</taxon>
    </lineage>
</organism>
<dbReference type="EMBL" id="BSDT01000001">
    <property type="protein sequence ID" value="GLI42765.1"/>
    <property type="molecule type" value="Genomic_DNA"/>
</dbReference>
<gene>
    <name evidence="2" type="ORF">GALLR39Z86_26150</name>
</gene>
<reference evidence="2" key="1">
    <citation type="submission" date="2022-12" db="EMBL/GenBank/DDBJ databases">
        <title>Reference genome sequencing for broad-spectrum identification of bacterial and archaeal isolates by mass spectrometry.</title>
        <authorList>
            <person name="Sekiguchi Y."/>
            <person name="Tourlousse D.M."/>
        </authorList>
    </citation>
    <scope>NUCLEOTIDE SEQUENCE</scope>
    <source>
        <strain evidence="2">LLR39Z86</strain>
    </source>
</reference>
<dbReference type="AlphaFoldDB" id="A0A9W6LH06"/>
<evidence type="ECO:0000256" key="1">
    <source>
        <dbReference type="SAM" id="Phobius"/>
    </source>
</evidence>
<dbReference type="Proteomes" id="UP001144313">
    <property type="component" value="Unassembled WGS sequence"/>
</dbReference>
<keyword evidence="1" id="KW-0812">Transmembrane</keyword>
<name>A0A9W6LH06_9ACTN</name>
<feature type="transmembrane region" description="Helical" evidence="1">
    <location>
        <begin position="140"/>
        <end position="162"/>
    </location>
</feature>
<keyword evidence="1" id="KW-1133">Transmembrane helix</keyword>
<feature type="transmembrane region" description="Helical" evidence="1">
    <location>
        <begin position="72"/>
        <end position="93"/>
    </location>
</feature>
<keyword evidence="3" id="KW-1185">Reference proteome</keyword>
<protein>
    <submittedName>
        <fullName evidence="2">Uncharacterized protein</fullName>
    </submittedName>
</protein>
<evidence type="ECO:0000313" key="3">
    <source>
        <dbReference type="Proteomes" id="UP001144313"/>
    </source>
</evidence>
<keyword evidence="1" id="KW-0472">Membrane</keyword>
<proteinExistence type="predicted"/>
<evidence type="ECO:0000313" key="2">
    <source>
        <dbReference type="EMBL" id="GLI42765.1"/>
    </source>
</evidence>